<evidence type="ECO:0000313" key="3">
    <source>
        <dbReference type="EMBL" id="TMW66705.1"/>
    </source>
</evidence>
<organism evidence="3 4">
    <name type="scientific">Pythium oligandrum</name>
    <name type="common">Mycoparasitic fungus</name>
    <dbReference type="NCBI Taxonomy" id="41045"/>
    <lineage>
        <taxon>Eukaryota</taxon>
        <taxon>Sar</taxon>
        <taxon>Stramenopiles</taxon>
        <taxon>Oomycota</taxon>
        <taxon>Peronosporomycetes</taxon>
        <taxon>Pythiales</taxon>
        <taxon>Pythiaceae</taxon>
        <taxon>Pythium</taxon>
    </lineage>
</organism>
<evidence type="ECO:0000256" key="1">
    <source>
        <dbReference type="SAM" id="Coils"/>
    </source>
</evidence>
<dbReference type="EMBL" id="SPLM01000007">
    <property type="protein sequence ID" value="TMW66705.1"/>
    <property type="molecule type" value="Genomic_DNA"/>
</dbReference>
<accession>A0A8K1FK35</accession>
<gene>
    <name evidence="3" type="ORF">Poli38472_014017</name>
</gene>
<feature type="region of interest" description="Disordered" evidence="2">
    <location>
        <begin position="1"/>
        <end position="31"/>
    </location>
</feature>
<comment type="caution">
    <text evidence="3">The sequence shown here is derived from an EMBL/GenBank/DDBJ whole genome shotgun (WGS) entry which is preliminary data.</text>
</comment>
<feature type="region of interest" description="Disordered" evidence="2">
    <location>
        <begin position="64"/>
        <end position="92"/>
    </location>
</feature>
<dbReference type="AlphaFoldDB" id="A0A8K1FK35"/>
<keyword evidence="1" id="KW-0175">Coiled coil</keyword>
<name>A0A8K1FK35_PYTOL</name>
<feature type="compositionally biased region" description="Polar residues" evidence="2">
    <location>
        <begin position="1"/>
        <end position="19"/>
    </location>
</feature>
<protein>
    <submittedName>
        <fullName evidence="3">Uncharacterized protein</fullName>
    </submittedName>
</protein>
<dbReference type="OrthoDB" id="109600at2759"/>
<feature type="coiled-coil region" evidence="1">
    <location>
        <begin position="214"/>
        <end position="248"/>
    </location>
</feature>
<dbReference type="Proteomes" id="UP000794436">
    <property type="component" value="Unassembled WGS sequence"/>
</dbReference>
<evidence type="ECO:0000256" key="2">
    <source>
        <dbReference type="SAM" id="MobiDB-lite"/>
    </source>
</evidence>
<sequence length="884" mass="98979">MSASRVRPTTSSINSSVLSPRSLCTRPASASRVRVTATTSTAYLRRAFDVQEEEDDDVDIIAFPMASPSKNQPPSRPEAPAVPSSLHPPHSDDMAQRINPFDRTAAAQFLQSWENDAASFRSPTLFAESTLAVAKAMTADWESPNPLMTSIAWALLDLVAAQSAMRLQYPFLADVLMIVRSAILADDSSIDASTPWSQWAWQYFHHARYWYQEAQGLRDQMDALRSAAQSAKDELKRVTTELQKERVSRLVERTQARVKLAASAASASIEDKTRGKEEDGMYPQIKQLLYAEGKGAYLDTSGYEFEPCRAEILLVFGSLPQLDARKLLSMLLERAMEMELPDLGEMYALAVDMLPEKERRKFLAEYFQLISSEELQDALRGRDESNLEKRWRVFLDEMKDALRLQSSSSPKRPNESVNSTFIPSFHSDEARVTSKIYDLIDLLEEIAAEVAIAEETDPIALSEDVVERLKVYQNGKKKMDKARRLMRAMPRATPRSPVGTQDPPTSPVTQHECACFCGRHRLVSVDVPEQTHEVETLVDEPGGGNNADDEGGYGKKKGGRRKTRRISQARPLSARGNRKSSINATAKVSTRGSVLTVRLFAQSEVCHMISMIVQMQFSRDVGAPRRGSIGRENYEPTFSVKTTLRALAKDFLTRKYGVKSIATMHMLQLERSLVHYGVTVNNTRCEIFAWFIGADKKLSWCKDLGYRFFLVLVKSLCAVLLRKPLSSLSYAELVTVWTEQIGDGDCSTSGTARKTVQAAQAVEACQSSFPSWMKDTDGYASMIQKFRVDGEFLSVETMLKRAMDAWACHFSSKYATLEALANTATGGQEELEFETFCKCMSVLRVELTSGERLEHFDQLAVDDEKYVTKSKALLLAMELNYLKS</sequence>
<evidence type="ECO:0000313" key="4">
    <source>
        <dbReference type="Proteomes" id="UP000794436"/>
    </source>
</evidence>
<feature type="compositionally biased region" description="Basic residues" evidence="2">
    <location>
        <begin position="554"/>
        <end position="567"/>
    </location>
</feature>
<reference evidence="3" key="1">
    <citation type="submission" date="2019-03" db="EMBL/GenBank/DDBJ databases">
        <title>Long read genome sequence of the mycoparasitic Pythium oligandrum ATCC 38472 isolated from sugarbeet rhizosphere.</title>
        <authorList>
            <person name="Gaulin E."/>
        </authorList>
    </citation>
    <scope>NUCLEOTIDE SEQUENCE</scope>
    <source>
        <strain evidence="3">ATCC 38472_TT</strain>
    </source>
</reference>
<feature type="region of interest" description="Disordered" evidence="2">
    <location>
        <begin position="535"/>
        <end position="585"/>
    </location>
</feature>
<keyword evidence="4" id="KW-1185">Reference proteome</keyword>
<proteinExistence type="predicted"/>